<gene>
    <name evidence="8" type="ORF">MNBD_GAMMA13-580</name>
</gene>
<name>A0A3B0Z5N3_9ZZZZ</name>
<dbReference type="InterPro" id="IPR036388">
    <property type="entry name" value="WH-like_DNA-bd_sf"/>
</dbReference>
<dbReference type="InterPro" id="IPR053924">
    <property type="entry name" value="RecX_HTH_2nd"/>
</dbReference>
<evidence type="ECO:0000256" key="3">
    <source>
        <dbReference type="ARBA" id="ARBA00018111"/>
    </source>
</evidence>
<evidence type="ECO:0000256" key="4">
    <source>
        <dbReference type="ARBA" id="ARBA00022490"/>
    </source>
</evidence>
<dbReference type="AlphaFoldDB" id="A0A3B0Z5N3"/>
<protein>
    <recommendedName>
        <fullName evidence="3">Regulatory protein RecX</fullName>
    </recommendedName>
</protein>
<dbReference type="Gene3D" id="1.10.10.10">
    <property type="entry name" value="Winged helix-like DNA-binding domain superfamily/Winged helix DNA-binding domain"/>
    <property type="match status" value="3"/>
</dbReference>
<evidence type="ECO:0000256" key="2">
    <source>
        <dbReference type="ARBA" id="ARBA00009695"/>
    </source>
</evidence>
<sequence>MWNPLSLLAETASNVHRQAYAAGLRLLARREHSIQELCHKLKGRECPAAMVEQVADELVAEGLLSDRRFAEAYVYNRAGRGFGPLKIQAELRDRGISDSLALAALAELAPDWVASARRQRHKRFHSDRPIDFNARVKQQRFLQQRGFTSEQSRAAFHRDTDEED</sequence>
<evidence type="ECO:0000259" key="6">
    <source>
        <dbReference type="Pfam" id="PF21981"/>
    </source>
</evidence>
<comment type="subcellular location">
    <subcellularLocation>
        <location evidence="1">Cytoplasm</location>
    </subcellularLocation>
</comment>
<feature type="domain" description="RecX first three-helical" evidence="7">
    <location>
        <begin position="19"/>
        <end position="58"/>
    </location>
</feature>
<dbReference type="InterPro" id="IPR053925">
    <property type="entry name" value="RecX_HTH_3rd"/>
</dbReference>
<feature type="domain" description="RecX third three-helical" evidence="6">
    <location>
        <begin position="114"/>
        <end position="155"/>
    </location>
</feature>
<keyword evidence="4" id="KW-0963">Cytoplasm</keyword>
<dbReference type="PANTHER" id="PTHR33602">
    <property type="entry name" value="REGULATORY PROTEIN RECX FAMILY PROTEIN"/>
    <property type="match status" value="1"/>
</dbReference>
<dbReference type="GO" id="GO:0005737">
    <property type="term" value="C:cytoplasm"/>
    <property type="evidence" value="ECO:0007669"/>
    <property type="project" value="UniProtKB-SubCell"/>
</dbReference>
<dbReference type="InterPro" id="IPR003783">
    <property type="entry name" value="Regulatory_RecX"/>
</dbReference>
<dbReference type="Pfam" id="PF21981">
    <property type="entry name" value="RecX_HTH3"/>
    <property type="match status" value="1"/>
</dbReference>
<dbReference type="EMBL" id="UOFK01000332">
    <property type="protein sequence ID" value="VAW82827.1"/>
    <property type="molecule type" value="Genomic_DNA"/>
</dbReference>
<evidence type="ECO:0000259" key="5">
    <source>
        <dbReference type="Pfam" id="PF02631"/>
    </source>
</evidence>
<evidence type="ECO:0000256" key="1">
    <source>
        <dbReference type="ARBA" id="ARBA00004496"/>
    </source>
</evidence>
<dbReference type="PANTHER" id="PTHR33602:SF1">
    <property type="entry name" value="REGULATORY PROTEIN RECX FAMILY PROTEIN"/>
    <property type="match status" value="1"/>
</dbReference>
<dbReference type="Pfam" id="PF21982">
    <property type="entry name" value="RecX_HTH1"/>
    <property type="match status" value="1"/>
</dbReference>
<comment type="similarity">
    <text evidence="2">Belongs to the RecX family.</text>
</comment>
<dbReference type="GO" id="GO:0006282">
    <property type="term" value="P:regulation of DNA repair"/>
    <property type="evidence" value="ECO:0007669"/>
    <property type="project" value="InterPro"/>
</dbReference>
<feature type="domain" description="RecX second three-helical" evidence="5">
    <location>
        <begin position="65"/>
        <end position="105"/>
    </location>
</feature>
<evidence type="ECO:0000259" key="7">
    <source>
        <dbReference type="Pfam" id="PF21982"/>
    </source>
</evidence>
<dbReference type="HAMAP" id="MF_01114">
    <property type="entry name" value="RecX"/>
    <property type="match status" value="1"/>
</dbReference>
<accession>A0A3B0Z5N3</accession>
<proteinExistence type="inferred from homology"/>
<evidence type="ECO:0000313" key="8">
    <source>
        <dbReference type="EMBL" id="VAW82827.1"/>
    </source>
</evidence>
<dbReference type="Pfam" id="PF02631">
    <property type="entry name" value="RecX_HTH2"/>
    <property type="match status" value="1"/>
</dbReference>
<organism evidence="8">
    <name type="scientific">hydrothermal vent metagenome</name>
    <dbReference type="NCBI Taxonomy" id="652676"/>
    <lineage>
        <taxon>unclassified sequences</taxon>
        <taxon>metagenomes</taxon>
        <taxon>ecological metagenomes</taxon>
    </lineage>
</organism>
<reference evidence="8" key="1">
    <citation type="submission" date="2018-06" db="EMBL/GenBank/DDBJ databases">
        <authorList>
            <person name="Zhirakovskaya E."/>
        </authorList>
    </citation>
    <scope>NUCLEOTIDE SEQUENCE</scope>
</reference>
<dbReference type="InterPro" id="IPR053926">
    <property type="entry name" value="RecX_HTH_1st"/>
</dbReference>